<protein>
    <submittedName>
        <fullName evidence="8">Biopolymer transport protein ExbD/TolR</fullName>
    </submittedName>
</protein>
<evidence type="ECO:0000256" key="5">
    <source>
        <dbReference type="ARBA" id="ARBA00022989"/>
    </source>
</evidence>
<evidence type="ECO:0000256" key="2">
    <source>
        <dbReference type="ARBA" id="ARBA00005811"/>
    </source>
</evidence>
<dbReference type="GO" id="GO:0005886">
    <property type="term" value="C:plasma membrane"/>
    <property type="evidence" value="ECO:0007669"/>
    <property type="project" value="UniProtKB-SubCell"/>
</dbReference>
<proteinExistence type="inferred from homology"/>
<dbReference type="Pfam" id="PF02472">
    <property type="entry name" value="ExbD"/>
    <property type="match status" value="1"/>
</dbReference>
<comment type="subcellular location">
    <subcellularLocation>
        <location evidence="1">Cell membrane</location>
        <topology evidence="1">Single-pass membrane protein</topology>
    </subcellularLocation>
    <subcellularLocation>
        <location evidence="7">Cell membrane</location>
        <topology evidence="7">Single-pass type II membrane protein</topology>
    </subcellularLocation>
</comment>
<dbReference type="AlphaFoldDB" id="Q2N652"/>
<keyword evidence="3" id="KW-1003">Cell membrane</keyword>
<dbReference type="PANTHER" id="PTHR30558:SF7">
    <property type="entry name" value="TOL-PAL SYSTEM PROTEIN TOLR"/>
    <property type="match status" value="1"/>
</dbReference>
<comment type="similarity">
    <text evidence="2 7">Belongs to the ExbD/TolR family.</text>
</comment>
<sequence length="126" mass="13767">MNMTPFIDVLLVLLIMLMLAIPVKFHSLDMPLPGQGTPGPILAQNSVTIDADDALYWNGTRMTRDALGRQLAGAAAMADQPVVRFEPDANASYDRSAKTIALIKDAGIERFAFVGNQRHREFGRAP</sequence>
<keyword evidence="9" id="KW-1185">Reference proteome</keyword>
<reference evidence="9" key="1">
    <citation type="journal article" date="2009" name="J. Bacteriol.">
        <title>Complete genome sequence of Erythrobacter litoralis HTCC2594.</title>
        <authorList>
            <person name="Oh H.M."/>
            <person name="Giovannoni S.J."/>
            <person name="Ferriera S."/>
            <person name="Johnson J."/>
            <person name="Cho J.C."/>
        </authorList>
    </citation>
    <scope>NUCLEOTIDE SEQUENCE [LARGE SCALE GENOMIC DNA]</scope>
    <source>
        <strain evidence="9">HTCC2594</strain>
    </source>
</reference>
<dbReference type="GO" id="GO:0015031">
    <property type="term" value="P:protein transport"/>
    <property type="evidence" value="ECO:0007669"/>
    <property type="project" value="UniProtKB-KW"/>
</dbReference>
<dbReference type="Proteomes" id="UP000008808">
    <property type="component" value="Chromosome"/>
</dbReference>
<gene>
    <name evidence="8" type="ordered locus">ELI_13735</name>
</gene>
<dbReference type="OrthoDB" id="9798629at2"/>
<dbReference type="EMBL" id="CP000157">
    <property type="protein sequence ID" value="ABC64839.1"/>
    <property type="molecule type" value="Genomic_DNA"/>
</dbReference>
<keyword evidence="7" id="KW-0813">Transport</keyword>
<evidence type="ECO:0000256" key="3">
    <source>
        <dbReference type="ARBA" id="ARBA00022475"/>
    </source>
</evidence>
<keyword evidence="7" id="KW-0653">Protein transport</keyword>
<dbReference type="HOGENOM" id="CLU_085305_1_1_5"/>
<evidence type="ECO:0000313" key="9">
    <source>
        <dbReference type="Proteomes" id="UP000008808"/>
    </source>
</evidence>
<dbReference type="Gene3D" id="3.30.420.270">
    <property type="match status" value="1"/>
</dbReference>
<keyword evidence="5" id="KW-1133">Transmembrane helix</keyword>
<dbReference type="GO" id="GO:0022857">
    <property type="term" value="F:transmembrane transporter activity"/>
    <property type="evidence" value="ECO:0007669"/>
    <property type="project" value="InterPro"/>
</dbReference>
<name>Q2N652_ERYLH</name>
<evidence type="ECO:0000256" key="7">
    <source>
        <dbReference type="RuleBase" id="RU003879"/>
    </source>
</evidence>
<dbReference type="PANTHER" id="PTHR30558">
    <property type="entry name" value="EXBD MEMBRANE COMPONENT OF PMF-DRIVEN MACROMOLECULE IMPORT SYSTEM"/>
    <property type="match status" value="1"/>
</dbReference>
<accession>Q2N652</accession>
<evidence type="ECO:0000256" key="1">
    <source>
        <dbReference type="ARBA" id="ARBA00004162"/>
    </source>
</evidence>
<evidence type="ECO:0000256" key="6">
    <source>
        <dbReference type="ARBA" id="ARBA00023136"/>
    </source>
</evidence>
<dbReference type="KEGG" id="eli:ELI_13735"/>
<dbReference type="eggNOG" id="COG0848">
    <property type="taxonomic scope" value="Bacteria"/>
</dbReference>
<keyword evidence="6" id="KW-0472">Membrane</keyword>
<evidence type="ECO:0000313" key="8">
    <source>
        <dbReference type="EMBL" id="ABC64839.1"/>
    </source>
</evidence>
<keyword evidence="4 7" id="KW-0812">Transmembrane</keyword>
<dbReference type="STRING" id="314225.ELI_13735"/>
<organism evidence="8 9">
    <name type="scientific">Erythrobacter litoralis (strain HTCC2594)</name>
    <dbReference type="NCBI Taxonomy" id="314225"/>
    <lineage>
        <taxon>Bacteria</taxon>
        <taxon>Pseudomonadati</taxon>
        <taxon>Pseudomonadota</taxon>
        <taxon>Alphaproteobacteria</taxon>
        <taxon>Sphingomonadales</taxon>
        <taxon>Erythrobacteraceae</taxon>
        <taxon>Erythrobacter/Porphyrobacter group</taxon>
        <taxon>Erythrobacter</taxon>
    </lineage>
</organism>
<evidence type="ECO:0000256" key="4">
    <source>
        <dbReference type="ARBA" id="ARBA00022692"/>
    </source>
</evidence>
<dbReference type="InterPro" id="IPR003400">
    <property type="entry name" value="ExbD"/>
</dbReference>